<dbReference type="Gene3D" id="6.10.10.10">
    <property type="entry name" value="Flagellar export chaperone, C-terminal domain"/>
    <property type="match status" value="1"/>
</dbReference>
<name>A0A343JC60_9CLOT</name>
<evidence type="ECO:0000256" key="3">
    <source>
        <dbReference type="ARBA" id="ARBA00023143"/>
    </source>
</evidence>
<comment type="function">
    <text evidence="4">Flagellin is the subunit protein which polymerizes to form the filaments of bacterial flagella.</text>
</comment>
<dbReference type="PANTHER" id="PTHR42792:SF2">
    <property type="entry name" value="FLAGELLIN"/>
    <property type="match status" value="1"/>
</dbReference>
<organism evidence="7 8">
    <name type="scientific">Clostridium isatidis</name>
    <dbReference type="NCBI Taxonomy" id="182773"/>
    <lineage>
        <taxon>Bacteria</taxon>
        <taxon>Bacillati</taxon>
        <taxon>Bacillota</taxon>
        <taxon>Clostridia</taxon>
        <taxon>Eubacteriales</taxon>
        <taxon>Clostridiaceae</taxon>
        <taxon>Clostridium</taxon>
    </lineage>
</organism>
<evidence type="ECO:0000259" key="5">
    <source>
        <dbReference type="Pfam" id="PF00669"/>
    </source>
</evidence>
<dbReference type="GO" id="GO:0009288">
    <property type="term" value="C:bacterial-type flagellum"/>
    <property type="evidence" value="ECO:0007669"/>
    <property type="project" value="UniProtKB-SubCell"/>
</dbReference>
<keyword evidence="7" id="KW-0282">Flagellum</keyword>
<keyword evidence="7" id="KW-0966">Cell projection</keyword>
<evidence type="ECO:0000256" key="4">
    <source>
        <dbReference type="RuleBase" id="RU362073"/>
    </source>
</evidence>
<reference evidence="7 8" key="1">
    <citation type="submission" date="2016-08" db="EMBL/GenBank/DDBJ databases">
        <title>Complete Genome Sequence Of The Indigo Reducing Clostridium isatidis DSM15098.</title>
        <authorList>
            <person name="Little G.T."/>
            <person name="Minton N.P."/>
        </authorList>
    </citation>
    <scope>NUCLEOTIDE SEQUENCE [LARGE SCALE GENOMIC DNA]</scope>
    <source>
        <strain evidence="7 8">DSM 15098</strain>
    </source>
</reference>
<dbReference type="OrthoDB" id="9796789at2"/>
<gene>
    <name evidence="7" type="ORF">BEN51_06380</name>
</gene>
<dbReference type="InterPro" id="IPR001029">
    <property type="entry name" value="Flagellin_N"/>
</dbReference>
<dbReference type="GO" id="GO:0005198">
    <property type="term" value="F:structural molecule activity"/>
    <property type="evidence" value="ECO:0007669"/>
    <property type="project" value="UniProtKB-UniRule"/>
</dbReference>
<evidence type="ECO:0000313" key="7">
    <source>
        <dbReference type="EMBL" id="ASW43118.1"/>
    </source>
</evidence>
<keyword evidence="3 4" id="KW-0975">Bacterial flagellum</keyword>
<accession>A0A343JC60</accession>
<dbReference type="RefSeq" id="WP_119865256.1">
    <property type="nucleotide sequence ID" value="NZ_CP016786.1"/>
</dbReference>
<dbReference type="Gene3D" id="1.20.1330.10">
    <property type="entry name" value="f41 fragment of flagellin, N-terminal domain"/>
    <property type="match status" value="1"/>
</dbReference>
<feature type="domain" description="Flagellin C-terminal" evidence="6">
    <location>
        <begin position="187"/>
        <end position="271"/>
    </location>
</feature>
<dbReference type="Pfam" id="PF00669">
    <property type="entry name" value="Flagellin_N"/>
    <property type="match status" value="1"/>
</dbReference>
<evidence type="ECO:0000256" key="2">
    <source>
        <dbReference type="ARBA" id="ARBA00020110"/>
    </source>
</evidence>
<comment type="similarity">
    <text evidence="1 4">Belongs to the bacterial flagellin family.</text>
</comment>
<evidence type="ECO:0000259" key="6">
    <source>
        <dbReference type="Pfam" id="PF00700"/>
    </source>
</evidence>
<keyword evidence="8" id="KW-1185">Reference proteome</keyword>
<dbReference type="AlphaFoldDB" id="A0A343JC60"/>
<evidence type="ECO:0000313" key="8">
    <source>
        <dbReference type="Proteomes" id="UP000264883"/>
    </source>
</evidence>
<dbReference type="InterPro" id="IPR042187">
    <property type="entry name" value="Flagellin_C_sub2"/>
</dbReference>
<keyword evidence="4" id="KW-0964">Secreted</keyword>
<evidence type="ECO:0000256" key="1">
    <source>
        <dbReference type="ARBA" id="ARBA00005709"/>
    </source>
</evidence>
<comment type="subcellular location">
    <subcellularLocation>
        <location evidence="4">Secreted</location>
    </subcellularLocation>
    <subcellularLocation>
        <location evidence="4">Bacterial flagellum</location>
    </subcellularLocation>
</comment>
<dbReference type="PRINTS" id="PR00207">
    <property type="entry name" value="FLAGELLIN"/>
</dbReference>
<dbReference type="EMBL" id="CP016786">
    <property type="protein sequence ID" value="ASW43118.1"/>
    <property type="molecule type" value="Genomic_DNA"/>
</dbReference>
<dbReference type="InterPro" id="IPR001492">
    <property type="entry name" value="Flagellin"/>
</dbReference>
<dbReference type="GO" id="GO:0005576">
    <property type="term" value="C:extracellular region"/>
    <property type="evidence" value="ECO:0007669"/>
    <property type="project" value="UniProtKB-SubCell"/>
</dbReference>
<proteinExistence type="inferred from homology"/>
<protein>
    <recommendedName>
        <fullName evidence="2 4">Flagellin</fullName>
    </recommendedName>
</protein>
<dbReference type="SUPFAM" id="SSF64518">
    <property type="entry name" value="Phase 1 flagellin"/>
    <property type="match status" value="1"/>
</dbReference>
<feature type="domain" description="Flagellin N-terminal" evidence="5">
    <location>
        <begin position="3"/>
        <end position="139"/>
    </location>
</feature>
<dbReference type="Pfam" id="PF00700">
    <property type="entry name" value="Flagellin_C"/>
    <property type="match status" value="1"/>
</dbReference>
<dbReference type="PANTHER" id="PTHR42792">
    <property type="entry name" value="FLAGELLIN"/>
    <property type="match status" value="1"/>
</dbReference>
<dbReference type="InterPro" id="IPR046358">
    <property type="entry name" value="Flagellin_C"/>
</dbReference>
<sequence>MIINHNMNALNAHRSMGANTTAVGKSMEKLSSGLRINRAGDDAAGLSISEKMRGQIRGLEQASRNSQDGISMLQTAEGALNETHNILQRMRELAVQAANDTNVTADRDAIAEELHALTQEIDRIKDNTEFNTQAIFKAATTEVTFQVGANCGQQITVTFCNMGAASLGINTISTQVASADLATAAISTINAAITKVSTERSKLGAVQNRLEHTIANLNNAAENLTAAESRIRDVDMAKEMMTFSKNNILQQAAQAMLAQANQQPQGVLQLLR</sequence>
<dbReference type="Proteomes" id="UP000264883">
    <property type="component" value="Chromosome"/>
</dbReference>
<keyword evidence="7" id="KW-0969">Cilium</keyword>
<dbReference type="KEGG" id="cia:BEN51_06380"/>